<feature type="disulfide bond" evidence="12">
    <location>
        <begin position="1086"/>
        <end position="1095"/>
    </location>
</feature>
<evidence type="ECO:0000313" key="19">
    <source>
        <dbReference type="Proteomes" id="UP000694845"/>
    </source>
</evidence>
<feature type="domain" description="EGF-like" evidence="16">
    <location>
        <begin position="1060"/>
        <end position="1096"/>
    </location>
</feature>
<dbReference type="GO" id="GO:0005509">
    <property type="term" value="F:calcium ion binding"/>
    <property type="evidence" value="ECO:0007669"/>
    <property type="project" value="InterPro"/>
</dbReference>
<dbReference type="Pfam" id="PF00084">
    <property type="entry name" value="Sushi"/>
    <property type="match status" value="5"/>
</dbReference>
<feature type="disulfide bond" evidence="13">
    <location>
        <begin position="264"/>
        <end position="328"/>
    </location>
</feature>
<dbReference type="PROSITE" id="PS50287">
    <property type="entry name" value="SRCR_2"/>
    <property type="match status" value="6"/>
</dbReference>
<dbReference type="Proteomes" id="UP000694845">
    <property type="component" value="Unplaced"/>
</dbReference>
<keyword evidence="9 15" id="KW-0472">Membrane</keyword>
<keyword evidence="11" id="KW-0325">Glycoprotein</keyword>
<feature type="disulfide bond" evidence="13">
    <location>
        <begin position="277"/>
        <end position="338"/>
    </location>
</feature>
<dbReference type="InterPro" id="IPR053243">
    <property type="entry name" value="SJ_maturation_regulator"/>
</dbReference>
<feature type="domain" description="Sushi" evidence="18">
    <location>
        <begin position="802"/>
        <end position="863"/>
    </location>
</feature>
<sequence>MRKPCNRLMLVRIIGSTMVTVTLFNFTYASQLRLVAGRTSSQGRLEIYVNGEWGTVCDDSWGLVDAHVACRQLGFPAGAVKATSGGFYPGGTGPIHLDDVDCRGYERDLVDCDHRGIGSHNCGHGEDAGVLCNTGVRLVGSSSSMDGRVEVLWNGAWGTVCDDLWDLNDATVVCRQLGFLGAWEASTSATFGAGDGLDIVLDDVACTGNEGTLLDCGHAGLGEHNCGHSEDAGVRCVDMRLVDGDTINEGRLELLLNDEWGTVCDDSWGQEEAQVACRQLGFPSAIEATSRASFGIGVGSIHLDNVECTGSESNLLSCQHNEIGENDCGHGEDAGVICNPDKLRLVGGANIKEGRLEIFLNGEWGTVCDDSWDIEDARVACRQLGFSGAVEATQGATFGSGSGPIYLDDVACGGHENDLMTCVHNGIGVENCGHSEDAGVICGIKVEIRLVGGDTKNEGRLELLHNGEWGTVCDDSWGIDDAQVACRQLGFPSAIEATSRASFGEGVGSIHLDNVECTGSESNLLSCQHNEIGENNCDHSEDAGVVCNPDILRLVGAASSNEGRLEIFLNGEWGTVCDDSWDIEDARVACRQLGFRDAIEATQGGSFGSGSGPIYLDDVACGGHENDLMNCVHNGIGVENCDHIEDAGVICGPTEPCFSGPCAHGASCINLSDGFTCHCPDGYGGVACAEDLTITSTSSIIVAHCATSLDHSDHLMVVSGQQAVYLPGDSVEYDCPDGYHLSGSATRFCQSDLTWSGQPAECNINFCANEPCANGATCFNALDGFTCSCPDGYDGLTCADVSHCAPTSDPSDVLIVVAGQKAVYLPGDVVEYDCPDGYYLSGSALRICQLDFTWSGQPAECNREPCFSEPCLNGATCIDAPSGFACLCPAGYGGVTCAEVAHCVTSFSESSVLMVVSDQQAVYIPGDSVEYDCPNGYHLSGSATRFCQSDLTWSGQPAECNRNFCVNEPCMNEATCTSALDGFICSCLAGYDGLTCADVAHCVPTSDPSDVLTVVSGQQALYLPGDSVEYDCPDGYHLSGSALRYCQSDFSWSGQQAKCSREPCFSEPCLNGATCTEAPGGFTCLCPTGYGGVTCAEVASCMVSLNESDVLFVASSQQAMYVPGDSVEYACPAGYHLNGSAIRICQPDFSWSGQPAACSQDSCIDEPCANGATCISTPSGFNCLCTAAYDGLTCEHVLAAQDIQRKTSSPVVLIMGGGGGALVFIAVLFVVITVLNRRKSRPQTNFPFHTGLTTEIGCVELSEFTSTTAACAGPPSPIYHETIADAGAADDHLYAEVPRRGLPLPPFPSKIVDEEADGTYCNMKNLF</sequence>
<dbReference type="FunFam" id="3.10.250.10:FF:000026">
    <property type="entry name" value="Tequila, isoform D"/>
    <property type="match status" value="1"/>
</dbReference>
<keyword evidence="8 15" id="KW-1133">Transmembrane helix</keyword>
<dbReference type="GO" id="GO:0007154">
    <property type="term" value="P:cell communication"/>
    <property type="evidence" value="ECO:0007669"/>
    <property type="project" value="UniProtKB-ARBA"/>
</dbReference>
<dbReference type="GO" id="GO:0023052">
    <property type="term" value="P:signaling"/>
    <property type="evidence" value="ECO:0007669"/>
    <property type="project" value="UniProtKB-ARBA"/>
</dbReference>
<feature type="domain" description="Sushi" evidence="18">
    <location>
        <begin position="895"/>
        <end position="962"/>
    </location>
</feature>
<evidence type="ECO:0000256" key="5">
    <source>
        <dbReference type="ARBA" id="ARBA00022729"/>
    </source>
</evidence>
<evidence type="ECO:0000256" key="8">
    <source>
        <dbReference type="ARBA" id="ARBA00022989"/>
    </source>
</evidence>
<dbReference type="PROSITE" id="PS01186">
    <property type="entry name" value="EGF_2"/>
    <property type="match status" value="5"/>
</dbReference>
<accession>A0A8B7XL67</accession>
<keyword evidence="2" id="KW-1003">Cell membrane</keyword>
<dbReference type="InterPro" id="IPR000436">
    <property type="entry name" value="Sushi_SCR_CCP_dom"/>
</dbReference>
<feature type="disulfide bond" evidence="13">
    <location>
        <begin position="102"/>
        <end position="112"/>
    </location>
</feature>
<feature type="domain" description="Sushi" evidence="18">
    <location>
        <begin position="1000"/>
        <end position="1061"/>
    </location>
</feature>
<feature type="domain" description="Sushi" evidence="18">
    <location>
        <begin position="703"/>
        <end position="764"/>
    </location>
</feature>
<evidence type="ECO:0000259" key="16">
    <source>
        <dbReference type="PROSITE" id="PS50026"/>
    </source>
</evidence>
<feature type="disulfide bond" evidence="14">
    <location>
        <begin position="933"/>
        <end position="960"/>
    </location>
</feature>
<feature type="disulfide bond" evidence="13">
    <location>
        <begin position="621"/>
        <end position="631"/>
    </location>
</feature>
<dbReference type="InterPro" id="IPR001881">
    <property type="entry name" value="EGF-like_Ca-bd_dom"/>
</dbReference>
<dbReference type="PROSITE" id="PS00022">
    <property type="entry name" value="EGF_1"/>
    <property type="match status" value="6"/>
</dbReference>
<evidence type="ECO:0000256" key="3">
    <source>
        <dbReference type="ARBA" id="ARBA00022536"/>
    </source>
</evidence>
<dbReference type="Gene3D" id="2.10.25.10">
    <property type="entry name" value="Laminin"/>
    <property type="match status" value="6"/>
</dbReference>
<dbReference type="InterPro" id="IPR036772">
    <property type="entry name" value="SRCR-like_dom_sf"/>
</dbReference>
<feature type="domain" description="SRCR" evidence="17">
    <location>
        <begin position="552"/>
        <end position="652"/>
    </location>
</feature>
<feature type="disulfide bond" evidence="13">
    <location>
        <begin position="308"/>
        <end position="318"/>
    </location>
</feature>
<keyword evidence="5" id="KW-0732">Signal</keyword>
<organism evidence="19 20">
    <name type="scientific">Acanthaster planci</name>
    <name type="common">Crown-of-thorns starfish</name>
    <dbReference type="NCBI Taxonomy" id="133434"/>
    <lineage>
        <taxon>Eukaryota</taxon>
        <taxon>Metazoa</taxon>
        <taxon>Echinodermata</taxon>
        <taxon>Eleutherozoa</taxon>
        <taxon>Asterozoa</taxon>
        <taxon>Asteroidea</taxon>
        <taxon>Valvatacea</taxon>
        <taxon>Valvatida</taxon>
        <taxon>Acanthasteridae</taxon>
        <taxon>Acanthaster</taxon>
    </lineage>
</organism>
<keyword evidence="4 15" id="KW-0812">Transmembrane</keyword>
<dbReference type="OMA" id="PTCTREC"/>
<evidence type="ECO:0000256" key="14">
    <source>
        <dbReference type="PROSITE-ProRule" id="PRU00302"/>
    </source>
</evidence>
<feature type="domain" description="EGF-like" evidence="16">
    <location>
        <begin position="961"/>
        <end position="997"/>
    </location>
</feature>
<feature type="domain" description="EGF-like" evidence="16">
    <location>
        <begin position="763"/>
        <end position="799"/>
    </location>
</feature>
<feature type="disulfide bond" evidence="14">
    <location>
        <begin position="1032"/>
        <end position="1059"/>
    </location>
</feature>
<dbReference type="PRINTS" id="PR00258">
    <property type="entry name" value="SPERACTRCPTR"/>
</dbReference>
<feature type="disulfide bond" evidence="14">
    <location>
        <begin position="1131"/>
        <end position="1158"/>
    </location>
</feature>
<evidence type="ECO:0000256" key="10">
    <source>
        <dbReference type="ARBA" id="ARBA00023157"/>
    </source>
</evidence>
<dbReference type="GO" id="GO:0005886">
    <property type="term" value="C:plasma membrane"/>
    <property type="evidence" value="ECO:0007669"/>
    <property type="project" value="UniProtKB-SubCell"/>
</dbReference>
<dbReference type="GO" id="GO:0045217">
    <property type="term" value="P:cell-cell junction maintenance"/>
    <property type="evidence" value="ECO:0007669"/>
    <property type="project" value="TreeGrafter"/>
</dbReference>
<feature type="disulfide bond" evidence="13">
    <location>
        <begin position="577"/>
        <end position="641"/>
    </location>
</feature>
<dbReference type="FunFam" id="2.10.25.10:FF:000142">
    <property type="entry name" value="Crumbs cell polarity complex component 2"/>
    <property type="match status" value="1"/>
</dbReference>
<dbReference type="OrthoDB" id="5857313at2759"/>
<dbReference type="RefSeq" id="XP_022081549.1">
    <property type="nucleotide sequence ID" value="XM_022225857.1"/>
</dbReference>
<dbReference type="KEGG" id="aplc:110974308"/>
<feature type="disulfide bond" evidence="13">
    <location>
        <begin position="473"/>
        <end position="537"/>
    </location>
</feature>
<reference evidence="20 21" key="1">
    <citation type="submission" date="2025-04" db="UniProtKB">
        <authorList>
            <consortium name="RefSeq"/>
        </authorList>
    </citation>
    <scope>IDENTIFICATION</scope>
</reference>
<feature type="transmembrane region" description="Helical" evidence="15">
    <location>
        <begin position="1211"/>
        <end position="1235"/>
    </location>
</feature>
<dbReference type="CDD" id="cd00054">
    <property type="entry name" value="EGF_CA"/>
    <property type="match status" value="6"/>
</dbReference>
<feature type="disulfide bond" evidence="12">
    <location>
        <begin position="789"/>
        <end position="798"/>
    </location>
</feature>
<dbReference type="Pfam" id="PF00530">
    <property type="entry name" value="SRCR"/>
    <property type="match status" value="6"/>
</dbReference>
<dbReference type="PROSITE" id="PS00010">
    <property type="entry name" value="ASX_HYDROXYL"/>
    <property type="match status" value="3"/>
</dbReference>
<gene>
    <name evidence="20 21" type="primary">LOC110974308</name>
</gene>
<dbReference type="PANTHER" id="PTHR47653">
    <property type="entry name" value="PROTEIN BARK BEETLE"/>
    <property type="match status" value="1"/>
</dbReference>
<dbReference type="PROSITE" id="PS00420">
    <property type="entry name" value="SRCR_1"/>
    <property type="match status" value="4"/>
</dbReference>
<dbReference type="PANTHER" id="PTHR47653:SF1">
    <property type="entry name" value="DELETED IN MALIGNANT BRAIN TUMORS 1 PROTEIN"/>
    <property type="match status" value="1"/>
</dbReference>
<keyword evidence="7" id="KW-0106">Calcium</keyword>
<dbReference type="PROSITE" id="PS50923">
    <property type="entry name" value="SUSHI"/>
    <property type="match status" value="5"/>
</dbReference>
<dbReference type="FunFam" id="2.10.25.10:FF:000066">
    <property type="entry name" value="FAT atypical cadherin 4"/>
    <property type="match status" value="1"/>
</dbReference>
<comment type="caution">
    <text evidence="13">Lacks conserved residue(s) required for the propagation of feature annotation.</text>
</comment>
<feature type="domain" description="SRCR" evidence="17">
    <location>
        <begin position="448"/>
        <end position="548"/>
    </location>
</feature>
<dbReference type="InterPro" id="IPR000152">
    <property type="entry name" value="EGF-type_Asp/Asn_hydroxyl_site"/>
</dbReference>
<keyword evidence="19" id="KW-1185">Reference proteome</keyword>
<evidence type="ECO:0000256" key="4">
    <source>
        <dbReference type="ARBA" id="ARBA00022692"/>
    </source>
</evidence>
<dbReference type="SMART" id="SM00202">
    <property type="entry name" value="SR"/>
    <property type="match status" value="6"/>
</dbReference>
<feature type="disulfide bond" evidence="14">
    <location>
        <begin position="834"/>
        <end position="861"/>
    </location>
</feature>
<feature type="disulfide bond" evidence="13">
    <location>
        <begin position="368"/>
        <end position="432"/>
    </location>
</feature>
<feature type="domain" description="SRCR" evidence="17">
    <location>
        <begin position="343"/>
        <end position="443"/>
    </location>
</feature>
<evidence type="ECO:0000259" key="18">
    <source>
        <dbReference type="PROSITE" id="PS50923"/>
    </source>
</evidence>
<feature type="disulfide bond" evidence="13">
    <location>
        <begin position="206"/>
        <end position="216"/>
    </location>
</feature>
<feature type="disulfide bond" evidence="14">
    <location>
        <begin position="735"/>
        <end position="762"/>
    </location>
</feature>
<keyword evidence="3 12" id="KW-0245">EGF-like domain</keyword>
<protein>
    <submittedName>
        <fullName evidence="20 21">Deleted in malignant brain tumors 1 protein-like isoform X1</fullName>
    </submittedName>
</protein>
<evidence type="ECO:0000256" key="6">
    <source>
        <dbReference type="ARBA" id="ARBA00022737"/>
    </source>
</evidence>
<proteinExistence type="predicted"/>
<feature type="disulfide bond" evidence="12">
    <location>
        <begin position="1185"/>
        <end position="1194"/>
    </location>
</feature>
<evidence type="ECO:0000256" key="15">
    <source>
        <dbReference type="SAM" id="Phobius"/>
    </source>
</evidence>
<dbReference type="FunFam" id="3.10.250.10:FF:000001">
    <property type="entry name" value="Lysyl oxidase 4 isoform X1"/>
    <property type="match status" value="4"/>
</dbReference>
<feature type="disulfide bond" evidence="12">
    <location>
        <begin position="679"/>
        <end position="688"/>
    </location>
</feature>
<keyword evidence="6" id="KW-0677">Repeat</keyword>
<dbReference type="FunFam" id="3.10.250.10:FF:000006">
    <property type="entry name" value="neurotrypsin isoform X2"/>
    <property type="match status" value="1"/>
</dbReference>
<evidence type="ECO:0000256" key="13">
    <source>
        <dbReference type="PROSITE-ProRule" id="PRU00196"/>
    </source>
</evidence>
<dbReference type="CDD" id="cd00033">
    <property type="entry name" value="CCP"/>
    <property type="match status" value="5"/>
</dbReference>
<feature type="disulfide bond" evidence="12">
    <location>
        <begin position="987"/>
        <end position="996"/>
    </location>
</feature>
<feature type="domain" description="SRCR" evidence="17">
    <location>
        <begin position="239"/>
        <end position="339"/>
    </location>
</feature>
<dbReference type="SMART" id="SM00032">
    <property type="entry name" value="CCP"/>
    <property type="match status" value="5"/>
</dbReference>
<dbReference type="Gene3D" id="2.10.70.10">
    <property type="entry name" value="Complement Module, domain 1"/>
    <property type="match status" value="5"/>
</dbReference>
<evidence type="ECO:0000313" key="20">
    <source>
        <dbReference type="RefSeq" id="XP_022081549.1"/>
    </source>
</evidence>
<evidence type="ECO:0000259" key="17">
    <source>
        <dbReference type="PROSITE" id="PS50287"/>
    </source>
</evidence>
<evidence type="ECO:0000256" key="1">
    <source>
        <dbReference type="ARBA" id="ARBA00004251"/>
    </source>
</evidence>
<evidence type="ECO:0000313" key="21">
    <source>
        <dbReference type="RefSeq" id="XP_022081550.1"/>
    </source>
</evidence>
<dbReference type="FunFam" id="2.10.25.10:FF:000391">
    <property type="entry name" value="Weary, isoform C"/>
    <property type="match status" value="2"/>
</dbReference>
<feature type="disulfide bond" evidence="13">
    <location>
        <begin position="412"/>
        <end position="422"/>
    </location>
</feature>
<feature type="disulfide bond" evidence="13">
    <location>
        <begin position="486"/>
        <end position="547"/>
    </location>
</feature>
<keyword evidence="14" id="KW-0768">Sushi</keyword>
<name>A0A8B7XL67_ACAPL</name>
<dbReference type="InterPro" id="IPR035976">
    <property type="entry name" value="Sushi/SCR/CCP_sf"/>
</dbReference>
<dbReference type="RefSeq" id="XP_022081550.1">
    <property type="nucleotide sequence ID" value="XM_022225858.1"/>
</dbReference>
<dbReference type="GeneID" id="110974308"/>
<dbReference type="SMART" id="SM00179">
    <property type="entry name" value="EGF_CA"/>
    <property type="match status" value="6"/>
</dbReference>
<feature type="domain" description="SRCR" evidence="17">
    <location>
        <begin position="32"/>
        <end position="133"/>
    </location>
</feature>
<dbReference type="SUPFAM" id="SSF57196">
    <property type="entry name" value="EGF/Laminin"/>
    <property type="match status" value="6"/>
</dbReference>
<feature type="domain" description="EGF-like" evidence="16">
    <location>
        <begin position="1159"/>
        <end position="1195"/>
    </location>
</feature>
<dbReference type="Pfam" id="PF00008">
    <property type="entry name" value="EGF"/>
    <property type="match status" value="6"/>
</dbReference>
<dbReference type="InterPro" id="IPR001190">
    <property type="entry name" value="SRCR"/>
</dbReference>
<feature type="domain" description="SRCR" evidence="17">
    <location>
        <begin position="136"/>
        <end position="237"/>
    </location>
</feature>
<feature type="disulfide bond" evidence="13">
    <location>
        <begin position="517"/>
        <end position="527"/>
    </location>
</feature>
<dbReference type="SUPFAM" id="SSF57535">
    <property type="entry name" value="Complement control module/SCR domain"/>
    <property type="match status" value="5"/>
</dbReference>
<feature type="disulfide bond" evidence="13">
    <location>
        <begin position="381"/>
        <end position="442"/>
    </location>
</feature>
<dbReference type="InterPro" id="IPR000742">
    <property type="entry name" value="EGF"/>
</dbReference>
<feature type="disulfide bond" evidence="13">
    <location>
        <begin position="590"/>
        <end position="651"/>
    </location>
</feature>
<evidence type="ECO:0000256" key="2">
    <source>
        <dbReference type="ARBA" id="ARBA00022475"/>
    </source>
</evidence>
<feature type="domain" description="EGF-like" evidence="16">
    <location>
        <begin position="653"/>
        <end position="689"/>
    </location>
</feature>
<dbReference type="SMART" id="SM00181">
    <property type="entry name" value="EGF"/>
    <property type="match status" value="6"/>
</dbReference>
<feature type="domain" description="Sushi" evidence="18">
    <location>
        <begin position="1093"/>
        <end position="1160"/>
    </location>
</feature>
<keyword evidence="10 13" id="KW-1015">Disulfide bond</keyword>
<feature type="disulfide bond" evidence="12">
    <location>
        <begin position="888"/>
        <end position="897"/>
    </location>
</feature>
<dbReference type="SUPFAM" id="SSF56487">
    <property type="entry name" value="SRCR-like"/>
    <property type="match status" value="6"/>
</dbReference>
<evidence type="ECO:0000256" key="9">
    <source>
        <dbReference type="ARBA" id="ARBA00023136"/>
    </source>
</evidence>
<evidence type="ECO:0000256" key="11">
    <source>
        <dbReference type="ARBA" id="ARBA00023180"/>
    </source>
</evidence>
<dbReference type="Gene3D" id="3.10.250.10">
    <property type="entry name" value="SRCR-like domain"/>
    <property type="match status" value="6"/>
</dbReference>
<dbReference type="PROSITE" id="PS50026">
    <property type="entry name" value="EGF_3"/>
    <property type="match status" value="6"/>
</dbReference>
<feature type="domain" description="EGF-like" evidence="16">
    <location>
        <begin position="862"/>
        <end position="898"/>
    </location>
</feature>
<evidence type="ECO:0000256" key="12">
    <source>
        <dbReference type="PROSITE-ProRule" id="PRU00076"/>
    </source>
</evidence>
<evidence type="ECO:0000256" key="7">
    <source>
        <dbReference type="ARBA" id="ARBA00022837"/>
    </source>
</evidence>
<comment type="subcellular location">
    <subcellularLocation>
        <location evidence="1">Cell membrane</location>
        <topology evidence="1">Single-pass type I membrane protein</topology>
    </subcellularLocation>
</comment>